<dbReference type="CDD" id="cd18808">
    <property type="entry name" value="SF1_C_Upf1"/>
    <property type="match status" value="1"/>
</dbReference>
<dbReference type="InterPro" id="IPR047187">
    <property type="entry name" value="SF1_C_Upf1"/>
</dbReference>
<dbReference type="PANTHER" id="PTHR10887:SF433">
    <property type="entry name" value="DNA REPLICATION ATP-DEPENDENT HELICASE_NUCLEASE DNA2"/>
    <property type="match status" value="1"/>
</dbReference>
<keyword evidence="1" id="KW-0227">DNA damage</keyword>
<comment type="caution">
    <text evidence="3">The sequence shown here is derived from an EMBL/GenBank/DDBJ whole genome shotgun (WGS) entry which is preliminary data.</text>
</comment>
<dbReference type="GO" id="GO:0017108">
    <property type="term" value="F:5'-flap endonuclease activity"/>
    <property type="evidence" value="ECO:0007669"/>
    <property type="project" value="UniProtKB-UniRule"/>
</dbReference>
<dbReference type="GO" id="GO:0051539">
    <property type="term" value="F:4 iron, 4 sulfur cluster binding"/>
    <property type="evidence" value="ECO:0007669"/>
    <property type="project" value="UniProtKB-UniRule"/>
</dbReference>
<keyword evidence="4" id="KW-1185">Reference proteome</keyword>
<dbReference type="GO" id="GO:0033567">
    <property type="term" value="P:DNA replication, Okazaki fragment processing"/>
    <property type="evidence" value="ECO:0007669"/>
    <property type="project" value="UniProtKB-UniRule"/>
</dbReference>
<keyword evidence="1" id="KW-0004">4Fe-4S</keyword>
<dbReference type="GO" id="GO:0005737">
    <property type="term" value="C:cytoplasm"/>
    <property type="evidence" value="ECO:0007669"/>
    <property type="project" value="TreeGrafter"/>
</dbReference>
<dbReference type="EMBL" id="SEYY01020349">
    <property type="protein sequence ID" value="KAB7497377.1"/>
    <property type="molecule type" value="Genomic_DNA"/>
</dbReference>
<dbReference type="GO" id="GO:0046872">
    <property type="term" value="F:metal ion binding"/>
    <property type="evidence" value="ECO:0007669"/>
    <property type="project" value="UniProtKB-UniRule"/>
</dbReference>
<feature type="non-terminal residue" evidence="3">
    <location>
        <position position="1"/>
    </location>
</feature>
<evidence type="ECO:0000256" key="1">
    <source>
        <dbReference type="RuleBase" id="RU367041"/>
    </source>
</evidence>
<dbReference type="GO" id="GO:0005524">
    <property type="term" value="F:ATP binding"/>
    <property type="evidence" value="ECO:0007669"/>
    <property type="project" value="UniProtKB-UniRule"/>
</dbReference>
<comment type="function">
    <text evidence="1">Key enzyme involved in DNA replication and DNA repair. Involved in Okazaki fragments processing by cleaving long flaps that escape FEN1: flaps that are longer than 27 nucleotides are coated by replication protein A complex (RPA), leading to recruit DNA2 which cleaves the flap until it is too short to bind RPA and becomes a substrate for FEN1. Also involved in 5'-end resection of DNA during double-strand break (DSB) repair by mediating the cleavage of 5'-ssDNA.</text>
</comment>
<comment type="subcellular location">
    <subcellularLocation>
        <location evidence="1">Nucleus</location>
    </subcellularLocation>
    <subcellularLocation>
        <location evidence="1">Chromosome</location>
    </subcellularLocation>
</comment>
<dbReference type="Pfam" id="PF13087">
    <property type="entry name" value="AAA_12"/>
    <property type="match status" value="1"/>
</dbReference>
<keyword evidence="1" id="KW-0067">ATP-binding</keyword>
<dbReference type="InterPro" id="IPR045055">
    <property type="entry name" value="DNA2/NAM7-like"/>
</dbReference>
<dbReference type="InterPro" id="IPR041679">
    <property type="entry name" value="DNA2/NAM7-like_C"/>
</dbReference>
<keyword evidence="1" id="KW-0158">Chromosome</keyword>
<dbReference type="GO" id="GO:0006281">
    <property type="term" value="P:DNA repair"/>
    <property type="evidence" value="ECO:0007669"/>
    <property type="project" value="UniProtKB-KW"/>
</dbReference>
<protein>
    <recommendedName>
        <fullName evidence="1">DNA replication ATP-dependent helicase/nuclease</fullName>
        <ecNumber evidence="1">3.1.-.-</ecNumber>
        <ecNumber evidence="1">3.6.4.12</ecNumber>
    </recommendedName>
</protein>
<keyword evidence="1" id="KW-0234">DNA repair</keyword>
<keyword evidence="1" id="KW-0547">Nucleotide-binding</keyword>
<keyword evidence="1" id="KW-0511">Multifunctional enzyme</keyword>
<comment type="catalytic activity">
    <reaction evidence="1">
        <text>ATP + H2O = ADP + phosphate + H(+)</text>
        <dbReference type="Rhea" id="RHEA:13065"/>
        <dbReference type="ChEBI" id="CHEBI:15377"/>
        <dbReference type="ChEBI" id="CHEBI:15378"/>
        <dbReference type="ChEBI" id="CHEBI:30616"/>
        <dbReference type="ChEBI" id="CHEBI:43474"/>
        <dbReference type="ChEBI" id="CHEBI:456216"/>
        <dbReference type="EC" id="3.6.4.12"/>
    </reaction>
</comment>
<dbReference type="GO" id="GO:0003677">
    <property type="term" value="F:DNA binding"/>
    <property type="evidence" value="ECO:0007669"/>
    <property type="project" value="UniProtKB-UniRule"/>
</dbReference>
<name>A0A5N5STP5_9CRUS</name>
<dbReference type="GO" id="GO:0071932">
    <property type="term" value="P:replication fork reversal"/>
    <property type="evidence" value="ECO:0007669"/>
    <property type="project" value="TreeGrafter"/>
</dbReference>
<keyword evidence="1" id="KW-0378">Hydrolase</keyword>
<dbReference type="Proteomes" id="UP000326759">
    <property type="component" value="Unassembled WGS sequence"/>
</dbReference>
<dbReference type="EC" id="3.6.4.12" evidence="1"/>
<keyword evidence="1" id="KW-0479">Metal-binding</keyword>
<dbReference type="GO" id="GO:0005694">
    <property type="term" value="C:chromosome"/>
    <property type="evidence" value="ECO:0007669"/>
    <property type="project" value="UniProtKB-SubCell"/>
</dbReference>
<dbReference type="GO" id="GO:0005634">
    <property type="term" value="C:nucleus"/>
    <property type="evidence" value="ECO:0007669"/>
    <property type="project" value="UniProtKB-SubCell"/>
</dbReference>
<evidence type="ECO:0000313" key="3">
    <source>
        <dbReference type="EMBL" id="KAB7497377.1"/>
    </source>
</evidence>
<keyword evidence="1" id="KW-0408">Iron</keyword>
<accession>A0A5N5STP5</accession>
<dbReference type="OrthoDB" id="306218at2759"/>
<proteinExistence type="inferred from homology"/>
<keyword evidence="1 3" id="KW-0347">Helicase</keyword>
<keyword evidence="1" id="KW-0235">DNA replication</keyword>
<comment type="similarity">
    <text evidence="1">Belongs to the DNA2/NAM7 helicase family.</text>
</comment>
<dbReference type="PANTHER" id="PTHR10887">
    <property type="entry name" value="DNA2/NAM7 HELICASE FAMILY"/>
    <property type="match status" value="1"/>
</dbReference>
<keyword evidence="1" id="KW-0411">Iron-sulfur</keyword>
<keyword evidence="1" id="KW-0540">Nuclease</keyword>
<keyword evidence="1" id="KW-0539">Nucleus</keyword>
<dbReference type="InterPro" id="IPR027417">
    <property type="entry name" value="P-loop_NTPase"/>
</dbReference>
<keyword evidence="1" id="KW-0238">DNA-binding</keyword>
<dbReference type="SUPFAM" id="SSF52540">
    <property type="entry name" value="P-loop containing nucleoside triphosphate hydrolases"/>
    <property type="match status" value="1"/>
</dbReference>
<dbReference type="EC" id="3.1.-.-" evidence="1"/>
<dbReference type="GO" id="GO:0017116">
    <property type="term" value="F:single-stranded DNA helicase activity"/>
    <property type="evidence" value="ECO:0007669"/>
    <property type="project" value="UniProtKB-UniRule"/>
</dbReference>
<feature type="domain" description="DNA2/NAM7 helicase-like C-terminal" evidence="2">
    <location>
        <begin position="24"/>
        <end position="159"/>
    </location>
</feature>
<dbReference type="Gene3D" id="3.40.50.300">
    <property type="entry name" value="P-loop containing nucleotide triphosphate hydrolases"/>
    <property type="match status" value="1"/>
</dbReference>
<sequence length="196" mass="22518">LFLQKTCSPSDHTAWVSRLISCKLEDSVLLVDTLNGAPEERDCSGQIINVKETKVIYTILRCFLKMGIPSNEIGIITPYRAQVKYMKENMPSETNNCDSCIEVNTVDQYQGRDKSVILYSCVRSGLREENIKKGEILNDIRRLNVAVTRAKTKLIILGCLETLRLFEPFEKLINSIKRDQIYELKENVDDFSWKSF</sequence>
<evidence type="ECO:0000313" key="4">
    <source>
        <dbReference type="Proteomes" id="UP000326759"/>
    </source>
</evidence>
<gene>
    <name evidence="3" type="primary">dna2_1</name>
    <name evidence="3" type="ORF">Anas_00973</name>
</gene>
<organism evidence="3 4">
    <name type="scientific">Armadillidium nasatum</name>
    <dbReference type="NCBI Taxonomy" id="96803"/>
    <lineage>
        <taxon>Eukaryota</taxon>
        <taxon>Metazoa</taxon>
        <taxon>Ecdysozoa</taxon>
        <taxon>Arthropoda</taxon>
        <taxon>Crustacea</taxon>
        <taxon>Multicrustacea</taxon>
        <taxon>Malacostraca</taxon>
        <taxon>Eumalacostraca</taxon>
        <taxon>Peracarida</taxon>
        <taxon>Isopoda</taxon>
        <taxon>Oniscidea</taxon>
        <taxon>Crinocheta</taxon>
        <taxon>Armadillidiidae</taxon>
        <taxon>Armadillidium</taxon>
    </lineage>
</organism>
<evidence type="ECO:0000259" key="2">
    <source>
        <dbReference type="Pfam" id="PF13087"/>
    </source>
</evidence>
<reference evidence="3 4" key="1">
    <citation type="journal article" date="2019" name="PLoS Biol.">
        <title>Sex chromosomes control vertical transmission of feminizing Wolbachia symbionts in an isopod.</title>
        <authorList>
            <person name="Becking T."/>
            <person name="Chebbi M.A."/>
            <person name="Giraud I."/>
            <person name="Moumen B."/>
            <person name="Laverre T."/>
            <person name="Caubet Y."/>
            <person name="Peccoud J."/>
            <person name="Gilbert C."/>
            <person name="Cordaux R."/>
        </authorList>
    </citation>
    <scope>NUCLEOTIDE SEQUENCE [LARGE SCALE GENOMIC DNA]</scope>
    <source>
        <strain evidence="3">ANa2</strain>
        <tissue evidence="3">Whole body excluding digestive tract and cuticle</tissue>
    </source>
</reference>
<dbReference type="AlphaFoldDB" id="A0A5N5STP5"/>